<keyword evidence="3" id="KW-1185">Reference proteome</keyword>
<dbReference type="Pfam" id="PF11638">
    <property type="entry name" value="DnaA_N"/>
    <property type="match status" value="1"/>
</dbReference>
<dbReference type="Gene3D" id="3.30.300.180">
    <property type="match status" value="1"/>
</dbReference>
<dbReference type="InterPro" id="IPR024633">
    <property type="entry name" value="DnaA_N_dom"/>
</dbReference>
<dbReference type="EMBL" id="VOQF01000013">
    <property type="protein sequence ID" value="TXC86071.1"/>
    <property type="molecule type" value="Genomic_DNA"/>
</dbReference>
<protein>
    <recommendedName>
        <fullName evidence="1">DnaA N-terminal domain-containing protein</fullName>
    </recommendedName>
</protein>
<comment type="caution">
    <text evidence="2">The sequence shown here is derived from an EMBL/GenBank/DDBJ whole genome shotgun (WGS) entry which is preliminary data.</text>
</comment>
<dbReference type="AlphaFoldDB" id="A0A5C6VMN3"/>
<evidence type="ECO:0000313" key="2">
    <source>
        <dbReference type="EMBL" id="TXC86071.1"/>
    </source>
</evidence>
<accession>A0A5C6VMN3</accession>
<evidence type="ECO:0000313" key="3">
    <source>
        <dbReference type="Proteomes" id="UP000321363"/>
    </source>
</evidence>
<sequence length="99" mass="11234">MFRGGNLVHNTLQDDIFEAIKSEISPKAFKTWFSGANIALNEEKLIIVTAENEFASDWIKQHYSSLIKTTAEKILYKEVEVKIISKNDEEVSNTISSLL</sequence>
<proteinExistence type="predicted"/>
<organism evidence="2 3">
    <name type="scientific">Metabacillus litoralis</name>
    <dbReference type="NCBI Taxonomy" id="152268"/>
    <lineage>
        <taxon>Bacteria</taxon>
        <taxon>Bacillati</taxon>
        <taxon>Bacillota</taxon>
        <taxon>Bacilli</taxon>
        <taxon>Bacillales</taxon>
        <taxon>Bacillaceae</taxon>
        <taxon>Metabacillus</taxon>
    </lineage>
</organism>
<dbReference type="InterPro" id="IPR038454">
    <property type="entry name" value="DnaA_N_sf"/>
</dbReference>
<name>A0A5C6VMN3_9BACI</name>
<feature type="domain" description="DnaA N-terminal" evidence="1">
    <location>
        <begin position="15"/>
        <end position="71"/>
    </location>
</feature>
<gene>
    <name evidence="2" type="ORF">FS935_18690</name>
</gene>
<reference evidence="2 3" key="1">
    <citation type="journal article" date="2005" name="Int. J. Syst. Evol. Microbiol.">
        <title>Bacillus litoralis sp. nov., isolated from a tidal flat of the Yellow Sea in Korea.</title>
        <authorList>
            <person name="Yoon J.H."/>
            <person name="Oh T.K."/>
        </authorList>
    </citation>
    <scope>NUCLEOTIDE SEQUENCE [LARGE SCALE GENOMIC DNA]</scope>
    <source>
        <strain evidence="2 3">SW-211</strain>
    </source>
</reference>
<dbReference type="Proteomes" id="UP000321363">
    <property type="component" value="Unassembled WGS sequence"/>
</dbReference>
<evidence type="ECO:0000259" key="1">
    <source>
        <dbReference type="Pfam" id="PF11638"/>
    </source>
</evidence>